<keyword evidence="4" id="KW-1185">Reference proteome</keyword>
<dbReference type="OrthoDB" id="5403515at2759"/>
<reference evidence="3" key="1">
    <citation type="submission" date="2021-03" db="EMBL/GenBank/DDBJ databases">
        <authorList>
            <person name="Tagirdzhanova G."/>
        </authorList>
    </citation>
    <scope>NUCLEOTIDE SEQUENCE</scope>
</reference>
<feature type="coiled-coil region" evidence="1">
    <location>
        <begin position="463"/>
        <end position="517"/>
    </location>
</feature>
<feature type="compositionally biased region" description="Polar residues" evidence="2">
    <location>
        <begin position="86"/>
        <end position="104"/>
    </location>
</feature>
<gene>
    <name evidence="3" type="ORF">IMSHALPRED_009600</name>
</gene>
<feature type="compositionally biased region" description="Polar residues" evidence="2">
    <location>
        <begin position="359"/>
        <end position="374"/>
    </location>
</feature>
<protein>
    <submittedName>
        <fullName evidence="3">Uncharacterized protein</fullName>
    </submittedName>
</protein>
<dbReference type="AlphaFoldDB" id="A0A8H3G0Q5"/>
<feature type="compositionally biased region" description="Polar residues" evidence="2">
    <location>
        <begin position="321"/>
        <end position="348"/>
    </location>
</feature>
<feature type="compositionally biased region" description="Basic and acidic residues" evidence="2">
    <location>
        <begin position="276"/>
        <end position="295"/>
    </location>
</feature>
<evidence type="ECO:0000256" key="1">
    <source>
        <dbReference type="SAM" id="Coils"/>
    </source>
</evidence>
<evidence type="ECO:0000313" key="3">
    <source>
        <dbReference type="EMBL" id="CAF9934126.1"/>
    </source>
</evidence>
<proteinExistence type="predicted"/>
<evidence type="ECO:0000313" key="4">
    <source>
        <dbReference type="Proteomes" id="UP000664534"/>
    </source>
</evidence>
<dbReference type="EMBL" id="CAJPDT010000074">
    <property type="protein sequence ID" value="CAF9934126.1"/>
    <property type="molecule type" value="Genomic_DNA"/>
</dbReference>
<accession>A0A8H3G0Q5</accession>
<organism evidence="3 4">
    <name type="scientific">Imshaugia aleurites</name>
    <dbReference type="NCBI Taxonomy" id="172621"/>
    <lineage>
        <taxon>Eukaryota</taxon>
        <taxon>Fungi</taxon>
        <taxon>Dikarya</taxon>
        <taxon>Ascomycota</taxon>
        <taxon>Pezizomycotina</taxon>
        <taxon>Lecanoromycetes</taxon>
        <taxon>OSLEUM clade</taxon>
        <taxon>Lecanoromycetidae</taxon>
        <taxon>Lecanorales</taxon>
        <taxon>Lecanorineae</taxon>
        <taxon>Parmeliaceae</taxon>
        <taxon>Imshaugia</taxon>
    </lineage>
</organism>
<name>A0A8H3G0Q5_9LECA</name>
<feature type="compositionally biased region" description="Basic and acidic residues" evidence="2">
    <location>
        <begin position="126"/>
        <end position="135"/>
    </location>
</feature>
<feature type="compositionally biased region" description="Basic and acidic residues" evidence="2">
    <location>
        <begin position="161"/>
        <end position="171"/>
    </location>
</feature>
<feature type="region of interest" description="Disordered" evidence="2">
    <location>
        <begin position="1"/>
        <end position="198"/>
    </location>
</feature>
<evidence type="ECO:0000256" key="2">
    <source>
        <dbReference type="SAM" id="MobiDB-lite"/>
    </source>
</evidence>
<sequence length="517" mass="58238">MANYQDKAWNRRRYDSYRPATKSEVVSGLHSPSNHTGSEVVQHYSNKSWHRAKYSSNATTQTDASSTLRTSRDQSEDHSPPAAPLSNRNSTSTGHDSEQLNQKLTNERKDTSMPKTTPSRNSSRTVDQDKHESEAQSRGFYGSSRSPTSDVFNLGRYQLKRPREDGGTDRSIKRRRAAEEEKDDDADEPASALDNHRPPPVIYQCKNYMCMENHAYQECDKPKVCWGCRSTNHYWTHCPETCTSCGAARHTAKHCEDFEPTQGGKGSMPRACRPHPPTEPDSDRERTGSLEHEHGGSPLPKKPVRVVFPGRDRSQRRHASHTISNSSPPSRQATESQRSAPTEENMSETVKDPRLRRGSASTPRASPLASSLQTPLEPGSLPSIEPQLLGSPPPKHPQHRPLTVLTTPPHGPIPQETHQSQSPSRTEDHLMPDASATSAEDSLLDARTKAFEAGQRLKRREHVEEMARRRRELGREFEREMEDVFGQKDHDADMVRRAEVQSLEEEHEARLAALRRL</sequence>
<keyword evidence="1" id="KW-0175">Coiled coil</keyword>
<feature type="compositionally biased region" description="Polar residues" evidence="2">
    <location>
        <begin position="54"/>
        <end position="69"/>
    </location>
</feature>
<dbReference type="Proteomes" id="UP000664534">
    <property type="component" value="Unassembled WGS sequence"/>
</dbReference>
<feature type="compositionally biased region" description="Basic and acidic residues" evidence="2">
    <location>
        <begin position="70"/>
        <end position="79"/>
    </location>
</feature>
<feature type="compositionally biased region" description="Polar residues" evidence="2">
    <location>
        <begin position="113"/>
        <end position="125"/>
    </location>
</feature>
<feature type="region of interest" description="Disordered" evidence="2">
    <location>
        <begin position="259"/>
        <end position="444"/>
    </location>
</feature>
<feature type="compositionally biased region" description="Polar residues" evidence="2">
    <location>
        <begin position="30"/>
        <end position="47"/>
    </location>
</feature>
<comment type="caution">
    <text evidence="3">The sequence shown here is derived from an EMBL/GenBank/DDBJ whole genome shotgun (WGS) entry which is preliminary data.</text>
</comment>